<proteinExistence type="predicted"/>
<dbReference type="Proteomes" id="UP001381693">
    <property type="component" value="Unassembled WGS sequence"/>
</dbReference>
<evidence type="ECO:0000313" key="1">
    <source>
        <dbReference type="EMBL" id="KAK7082706.1"/>
    </source>
</evidence>
<dbReference type="AlphaFoldDB" id="A0AAN8XGZ5"/>
<name>A0AAN8XGZ5_HALRR</name>
<sequence>MASEVVKENVHEGTKEIKRKKWLEWCSNLDAHNSVGQRWRHINYFAKGRPPRTISHRGPSRVAEELSTKFAERANSIHHPIMTRRTLQGLTTARWEEIEEAINNEDHTDTLFTLTELQ</sequence>
<protein>
    <submittedName>
        <fullName evidence="1">Uncharacterized protein</fullName>
    </submittedName>
</protein>
<comment type="caution">
    <text evidence="1">The sequence shown here is derived from an EMBL/GenBank/DDBJ whole genome shotgun (WGS) entry which is preliminary data.</text>
</comment>
<accession>A0AAN8XGZ5</accession>
<reference evidence="1 2" key="1">
    <citation type="submission" date="2023-11" db="EMBL/GenBank/DDBJ databases">
        <title>Halocaridina rubra genome assembly.</title>
        <authorList>
            <person name="Smith C."/>
        </authorList>
    </citation>
    <scope>NUCLEOTIDE SEQUENCE [LARGE SCALE GENOMIC DNA]</scope>
    <source>
        <strain evidence="1">EP-1</strain>
        <tissue evidence="1">Whole</tissue>
    </source>
</reference>
<evidence type="ECO:0000313" key="2">
    <source>
        <dbReference type="Proteomes" id="UP001381693"/>
    </source>
</evidence>
<keyword evidence="2" id="KW-1185">Reference proteome</keyword>
<organism evidence="1 2">
    <name type="scientific">Halocaridina rubra</name>
    <name type="common">Hawaiian red shrimp</name>
    <dbReference type="NCBI Taxonomy" id="373956"/>
    <lineage>
        <taxon>Eukaryota</taxon>
        <taxon>Metazoa</taxon>
        <taxon>Ecdysozoa</taxon>
        <taxon>Arthropoda</taxon>
        <taxon>Crustacea</taxon>
        <taxon>Multicrustacea</taxon>
        <taxon>Malacostraca</taxon>
        <taxon>Eumalacostraca</taxon>
        <taxon>Eucarida</taxon>
        <taxon>Decapoda</taxon>
        <taxon>Pleocyemata</taxon>
        <taxon>Caridea</taxon>
        <taxon>Atyoidea</taxon>
        <taxon>Atyidae</taxon>
        <taxon>Halocaridina</taxon>
    </lineage>
</organism>
<gene>
    <name evidence="1" type="ORF">SK128_022246</name>
</gene>
<dbReference type="EMBL" id="JAXCGZ010003908">
    <property type="protein sequence ID" value="KAK7082706.1"/>
    <property type="molecule type" value="Genomic_DNA"/>
</dbReference>